<evidence type="ECO:0000313" key="2">
    <source>
        <dbReference type="Proteomes" id="UP001061361"/>
    </source>
</evidence>
<reference evidence="1" key="1">
    <citation type="submission" date="2022-08" db="EMBL/GenBank/DDBJ databases">
        <title>Genome Sequence of the sulphate-reducing bacterium, Pseudodesulfovibrio portus JCM14722.</title>
        <authorList>
            <person name="Kondo R."/>
            <person name="Kataoka T."/>
        </authorList>
    </citation>
    <scope>NUCLEOTIDE SEQUENCE</scope>
    <source>
        <strain evidence="1">JCM 14722</strain>
    </source>
</reference>
<evidence type="ECO:0000313" key="1">
    <source>
        <dbReference type="EMBL" id="BDQ33589.1"/>
    </source>
</evidence>
<dbReference type="EMBL" id="AP026708">
    <property type="protein sequence ID" value="BDQ33589.1"/>
    <property type="molecule type" value="Genomic_DNA"/>
</dbReference>
<keyword evidence="2" id="KW-1185">Reference proteome</keyword>
<evidence type="ECO:0008006" key="3">
    <source>
        <dbReference type="Google" id="ProtNLM"/>
    </source>
</evidence>
<dbReference type="Proteomes" id="UP001061361">
    <property type="component" value="Chromosome"/>
</dbReference>
<name>A0ABN6RRJ7_9BACT</name>
<proteinExistence type="predicted"/>
<accession>A0ABN6RRJ7</accession>
<protein>
    <recommendedName>
        <fullName evidence="3">IPT/TIG domain-containing protein</fullName>
    </recommendedName>
</protein>
<gene>
    <name evidence="1" type="ORF">JCM14722_11310</name>
</gene>
<sequence length="73" mass="7605">MQKTVRHFALGNTLSLIPATVQTPAPDCSENAFDSAAISAGTDGVNITIHGRAFPNIGHIAIGAFKAMRPDSL</sequence>
<organism evidence="1 2">
    <name type="scientific">Pseudodesulfovibrio portus</name>
    <dbReference type="NCBI Taxonomy" id="231439"/>
    <lineage>
        <taxon>Bacteria</taxon>
        <taxon>Pseudomonadati</taxon>
        <taxon>Thermodesulfobacteriota</taxon>
        <taxon>Desulfovibrionia</taxon>
        <taxon>Desulfovibrionales</taxon>
        <taxon>Desulfovibrionaceae</taxon>
    </lineage>
</organism>